<evidence type="ECO:0000313" key="1">
    <source>
        <dbReference type="Proteomes" id="UP000887580"/>
    </source>
</evidence>
<dbReference type="Proteomes" id="UP000887580">
    <property type="component" value="Unplaced"/>
</dbReference>
<organism evidence="1 2">
    <name type="scientific">Panagrolaimus sp. PS1159</name>
    <dbReference type="NCBI Taxonomy" id="55785"/>
    <lineage>
        <taxon>Eukaryota</taxon>
        <taxon>Metazoa</taxon>
        <taxon>Ecdysozoa</taxon>
        <taxon>Nematoda</taxon>
        <taxon>Chromadorea</taxon>
        <taxon>Rhabditida</taxon>
        <taxon>Tylenchina</taxon>
        <taxon>Panagrolaimomorpha</taxon>
        <taxon>Panagrolaimoidea</taxon>
        <taxon>Panagrolaimidae</taxon>
        <taxon>Panagrolaimus</taxon>
    </lineage>
</organism>
<proteinExistence type="predicted"/>
<sequence>MPRKSCMKPSASLPSHSSSYNTRTIEDDEELMDSEDEEEYESRGYDVYDDEEEERSSRSRSIDVEEEKVYEDKYEHDEEKYEPQVIQKLLAAQPAKSILKPAAENESNIYYISTSESRGTSKSLSDSEPEQPERSINKARVDEKFVVRENGRIVADFTAIFTPPENLSDEQLEAMEKRRKELGVLFPPFTGTRQDANARYKNIKKIADENGKMYWDGSASQKATISFSATRKRVNKDKIRQIYSRANYESSLKKQQPKKK</sequence>
<reference evidence="2" key="1">
    <citation type="submission" date="2022-11" db="UniProtKB">
        <authorList>
            <consortium name="WormBaseParasite"/>
        </authorList>
    </citation>
    <scope>IDENTIFICATION</scope>
</reference>
<evidence type="ECO:0000313" key="2">
    <source>
        <dbReference type="WBParaSite" id="PS1159_v2.g22453.t1"/>
    </source>
</evidence>
<name>A0AC35FZJ3_9BILA</name>
<protein>
    <submittedName>
        <fullName evidence="2">Fcf2 pre-rRNA processing C-terminal domain-containing protein</fullName>
    </submittedName>
</protein>
<accession>A0AC35FZJ3</accession>
<dbReference type="WBParaSite" id="PS1159_v2.g22453.t1">
    <property type="protein sequence ID" value="PS1159_v2.g22453.t1"/>
    <property type="gene ID" value="PS1159_v2.g22453"/>
</dbReference>